<name>A0A1B7LWH7_9MICC</name>
<dbReference type="PANTHER" id="PTHR30419">
    <property type="entry name" value="HTH-TYPE TRANSCRIPTIONAL REGULATOR YBHD"/>
    <property type="match status" value="1"/>
</dbReference>
<accession>A0A1B7LWH7</accession>
<evidence type="ECO:0000259" key="5">
    <source>
        <dbReference type="PROSITE" id="PS50931"/>
    </source>
</evidence>
<keyword evidence="2" id="KW-0805">Transcription regulation</keyword>
<dbReference type="EMBL" id="LXEY01000022">
    <property type="protein sequence ID" value="OAV59386.1"/>
    <property type="molecule type" value="Genomic_DNA"/>
</dbReference>
<dbReference type="InterPro" id="IPR036388">
    <property type="entry name" value="WH-like_DNA-bd_sf"/>
</dbReference>
<evidence type="ECO:0000256" key="1">
    <source>
        <dbReference type="ARBA" id="ARBA00009437"/>
    </source>
</evidence>
<dbReference type="Pfam" id="PF03466">
    <property type="entry name" value="LysR_substrate"/>
    <property type="match status" value="1"/>
</dbReference>
<dbReference type="PROSITE" id="PS50931">
    <property type="entry name" value="HTH_LYSR"/>
    <property type="match status" value="1"/>
</dbReference>
<gene>
    <name evidence="6" type="ORF">A6F49_16165</name>
</gene>
<dbReference type="CDD" id="cd05466">
    <property type="entry name" value="PBP2_LTTR_substrate"/>
    <property type="match status" value="1"/>
</dbReference>
<dbReference type="AlphaFoldDB" id="A0A1B7LWH7"/>
<comment type="caution">
    <text evidence="6">The sequence shown here is derived from an EMBL/GenBank/DDBJ whole genome shotgun (WGS) entry which is preliminary data.</text>
</comment>
<evidence type="ECO:0000313" key="7">
    <source>
        <dbReference type="Proteomes" id="UP000078292"/>
    </source>
</evidence>
<dbReference type="SUPFAM" id="SSF46785">
    <property type="entry name" value="Winged helix' DNA-binding domain"/>
    <property type="match status" value="1"/>
</dbReference>
<organism evidence="6 7">
    <name type="scientific">Enteractinococcus helveticum</name>
    <dbReference type="NCBI Taxonomy" id="1837282"/>
    <lineage>
        <taxon>Bacteria</taxon>
        <taxon>Bacillati</taxon>
        <taxon>Actinomycetota</taxon>
        <taxon>Actinomycetes</taxon>
        <taxon>Micrococcales</taxon>
        <taxon>Micrococcaceae</taxon>
    </lineage>
</organism>
<dbReference type="Proteomes" id="UP000078292">
    <property type="component" value="Unassembled WGS sequence"/>
</dbReference>
<dbReference type="InterPro" id="IPR005119">
    <property type="entry name" value="LysR_subst-bd"/>
</dbReference>
<dbReference type="Pfam" id="PF00126">
    <property type="entry name" value="HTH_1"/>
    <property type="match status" value="1"/>
</dbReference>
<keyword evidence="4" id="KW-0804">Transcription</keyword>
<sequence>MNLEQLQSFLTVAETGHFTRAAAQLHIAQPTLSRQISTLESELGSELFYRARGNITLTAAGETLLPVAARMLADAEQIRFQMQELAGLHRGRVRLGAPPSMCVSVVAETVGPYHRDYPGVDLHLRESGSHHLLNELNSGTLDLALVVASEHDPSSAESLDHIPLLEEELVVIASDRRHFGRHRNQLTLRQLADLPQIVFSDSYDLRATTMDAYRQQKLEPNIVLEGAEMDAVLRFVERGLGVAVVPATVLLDRPNLVSCRLTDPALTRTISLAHRREVTLSRAARAMQELILSTVQDLAKQSPAIRSLSEDQHRSAR</sequence>
<dbReference type="Gene3D" id="3.40.190.290">
    <property type="match status" value="1"/>
</dbReference>
<protein>
    <submittedName>
        <fullName evidence="6">LysR family transcriptional regulator</fullName>
    </submittedName>
</protein>
<dbReference type="PRINTS" id="PR00039">
    <property type="entry name" value="HTHLYSR"/>
</dbReference>
<proteinExistence type="inferred from homology"/>
<dbReference type="InterPro" id="IPR050950">
    <property type="entry name" value="HTH-type_LysR_regulators"/>
</dbReference>
<comment type="similarity">
    <text evidence="1">Belongs to the LysR transcriptional regulatory family.</text>
</comment>
<dbReference type="GO" id="GO:0003677">
    <property type="term" value="F:DNA binding"/>
    <property type="evidence" value="ECO:0007669"/>
    <property type="project" value="UniProtKB-KW"/>
</dbReference>
<dbReference type="FunFam" id="1.10.10.10:FF:000001">
    <property type="entry name" value="LysR family transcriptional regulator"/>
    <property type="match status" value="1"/>
</dbReference>
<dbReference type="GO" id="GO:0005829">
    <property type="term" value="C:cytosol"/>
    <property type="evidence" value="ECO:0007669"/>
    <property type="project" value="TreeGrafter"/>
</dbReference>
<dbReference type="GO" id="GO:0003700">
    <property type="term" value="F:DNA-binding transcription factor activity"/>
    <property type="evidence" value="ECO:0007669"/>
    <property type="project" value="InterPro"/>
</dbReference>
<keyword evidence="7" id="KW-1185">Reference proteome</keyword>
<reference evidence="6 7" key="1">
    <citation type="submission" date="2016-04" db="EMBL/GenBank/DDBJ databases">
        <title>First whole genome shotgun sequence of the bacterium Enteractinococcus sp. strain UASWS1574.</title>
        <authorList>
            <person name="Crovadore J."/>
            <person name="Chablais R."/>
            <person name="Lefort F."/>
        </authorList>
    </citation>
    <scope>NUCLEOTIDE SEQUENCE [LARGE SCALE GENOMIC DNA]</scope>
    <source>
        <strain evidence="6 7">UASWS1574</strain>
    </source>
</reference>
<keyword evidence="3" id="KW-0238">DNA-binding</keyword>
<dbReference type="SUPFAM" id="SSF53850">
    <property type="entry name" value="Periplasmic binding protein-like II"/>
    <property type="match status" value="1"/>
</dbReference>
<dbReference type="RefSeq" id="WP_043058671.1">
    <property type="nucleotide sequence ID" value="NZ_LXEY01000022.1"/>
</dbReference>
<dbReference type="STRING" id="1837282.A6F49_16165"/>
<evidence type="ECO:0000313" key="6">
    <source>
        <dbReference type="EMBL" id="OAV59386.1"/>
    </source>
</evidence>
<evidence type="ECO:0000256" key="3">
    <source>
        <dbReference type="ARBA" id="ARBA00023125"/>
    </source>
</evidence>
<dbReference type="InterPro" id="IPR000847">
    <property type="entry name" value="LysR_HTH_N"/>
</dbReference>
<dbReference type="OrthoDB" id="3181812at2"/>
<evidence type="ECO:0000256" key="4">
    <source>
        <dbReference type="ARBA" id="ARBA00023163"/>
    </source>
</evidence>
<evidence type="ECO:0000256" key="2">
    <source>
        <dbReference type="ARBA" id="ARBA00023015"/>
    </source>
</evidence>
<dbReference type="InterPro" id="IPR036390">
    <property type="entry name" value="WH_DNA-bd_sf"/>
</dbReference>
<dbReference type="Gene3D" id="1.10.10.10">
    <property type="entry name" value="Winged helix-like DNA-binding domain superfamily/Winged helix DNA-binding domain"/>
    <property type="match status" value="1"/>
</dbReference>
<feature type="domain" description="HTH lysR-type" evidence="5">
    <location>
        <begin position="1"/>
        <end position="58"/>
    </location>
</feature>